<dbReference type="AlphaFoldDB" id="C4GCA2"/>
<comment type="caution">
    <text evidence="1">The sequence shown here is derived from an EMBL/GenBank/DDBJ whole genome shotgun (WGS) entry which is preliminary data.</text>
</comment>
<organism evidence="1 2">
    <name type="scientific">Shuttleworthella satelles DSM 14600</name>
    <dbReference type="NCBI Taxonomy" id="626523"/>
    <lineage>
        <taxon>Bacteria</taxon>
        <taxon>Bacillati</taxon>
        <taxon>Bacillota</taxon>
        <taxon>Clostridia</taxon>
        <taxon>Lachnospirales</taxon>
        <taxon>Lachnospiraceae</taxon>
        <taxon>Shuttleworthella</taxon>
    </lineage>
</organism>
<dbReference type="Pfam" id="PF12952">
    <property type="entry name" value="DUF3841"/>
    <property type="match status" value="1"/>
</dbReference>
<gene>
    <name evidence="1" type="ORF">GCWU000342_01590</name>
</gene>
<protein>
    <recommendedName>
        <fullName evidence="3">DUF3841 domain-containing protein</fullName>
    </recommendedName>
</protein>
<name>C4GCA2_9FIRM</name>
<dbReference type="HOGENOM" id="CLU_109251_0_0_9"/>
<accession>C4GCA2</accession>
<dbReference type="eggNOG" id="ENOG5032S6V">
    <property type="taxonomic scope" value="Bacteria"/>
</dbReference>
<evidence type="ECO:0008006" key="3">
    <source>
        <dbReference type="Google" id="ProtNLM"/>
    </source>
</evidence>
<proteinExistence type="predicted"/>
<dbReference type="RefSeq" id="WP_006906588.1">
    <property type="nucleotide sequence ID" value="NZ_GG665866.1"/>
</dbReference>
<evidence type="ECO:0000313" key="2">
    <source>
        <dbReference type="Proteomes" id="UP000003494"/>
    </source>
</evidence>
<sequence length="146" mass="17113">MAVVLWTIQPVEVYELIQETGVYHCNFTKSMLNDCQEQYDWLAQEMKTRIGNPPEGVSYPVWAWYMWEGERKKPDLRRERWGNGWKGERFACMEIDIPEAEVILSDFDSWSIILLHGLLSDSEEEDNRLEDVQNIGTGLLSKGKRK</sequence>
<dbReference type="EMBL" id="ACIP02000003">
    <property type="protein sequence ID" value="EEP28044.1"/>
    <property type="molecule type" value="Genomic_DNA"/>
</dbReference>
<evidence type="ECO:0000313" key="1">
    <source>
        <dbReference type="EMBL" id="EEP28044.1"/>
    </source>
</evidence>
<dbReference type="Proteomes" id="UP000003494">
    <property type="component" value="Unassembled WGS sequence"/>
</dbReference>
<dbReference type="InterPro" id="IPR024211">
    <property type="entry name" value="DUF3841"/>
</dbReference>
<reference evidence="1" key="1">
    <citation type="submission" date="2009-04" db="EMBL/GenBank/DDBJ databases">
        <authorList>
            <person name="Weinstock G."/>
            <person name="Sodergren E."/>
            <person name="Clifton S."/>
            <person name="Fulton L."/>
            <person name="Fulton B."/>
            <person name="Courtney L."/>
            <person name="Fronick C."/>
            <person name="Harrison M."/>
            <person name="Strong C."/>
            <person name="Farmer C."/>
            <person name="Delahaunty K."/>
            <person name="Markovic C."/>
            <person name="Hall O."/>
            <person name="Minx P."/>
            <person name="Tomlinson C."/>
            <person name="Mitreva M."/>
            <person name="Nelson J."/>
            <person name="Hou S."/>
            <person name="Wollam A."/>
            <person name="Pepin K.H."/>
            <person name="Johnson M."/>
            <person name="Bhonagiri V."/>
            <person name="Nash W.E."/>
            <person name="Warren W."/>
            <person name="Chinwalla A."/>
            <person name="Mardis E.R."/>
            <person name="Wilson R.K."/>
        </authorList>
    </citation>
    <scope>NUCLEOTIDE SEQUENCE [LARGE SCALE GENOMIC DNA]</scope>
    <source>
        <strain evidence="1">DSM 14600</strain>
    </source>
</reference>
<keyword evidence="2" id="KW-1185">Reference proteome</keyword>